<dbReference type="GO" id="GO:0003723">
    <property type="term" value="F:RNA binding"/>
    <property type="evidence" value="ECO:0007669"/>
    <property type="project" value="InterPro"/>
</dbReference>
<dbReference type="OrthoDB" id="1432093at2759"/>
<dbReference type="InterPro" id="IPR012677">
    <property type="entry name" value="Nucleotide-bd_a/b_plait_sf"/>
</dbReference>
<gene>
    <name evidence="4" type="ORF">CTOB1V02_LOCUS9105</name>
</gene>
<dbReference type="GO" id="GO:0000289">
    <property type="term" value="P:nuclear-transcribed mRNA poly(A) tail shortening"/>
    <property type="evidence" value="ECO:0007669"/>
    <property type="project" value="TreeGrafter"/>
</dbReference>
<dbReference type="Gene3D" id="3.30.420.10">
    <property type="entry name" value="Ribonuclease H-like superfamily/Ribonuclease H"/>
    <property type="match status" value="2"/>
</dbReference>
<dbReference type="InterPro" id="IPR006941">
    <property type="entry name" value="RNase_CAF1"/>
</dbReference>
<feature type="region of interest" description="Disordered" evidence="3">
    <location>
        <begin position="140"/>
        <end position="186"/>
    </location>
</feature>
<dbReference type="SUPFAM" id="SSF54928">
    <property type="entry name" value="RNA-binding domain, RBD"/>
    <property type="match status" value="2"/>
</dbReference>
<evidence type="ECO:0000256" key="2">
    <source>
        <dbReference type="SAM" id="Coils"/>
    </source>
</evidence>
<dbReference type="InterPro" id="IPR036397">
    <property type="entry name" value="RNaseH_sf"/>
</dbReference>
<keyword evidence="2" id="KW-0175">Coiled coil</keyword>
<feature type="non-terminal residue" evidence="4">
    <location>
        <position position="1"/>
    </location>
</feature>
<dbReference type="Pfam" id="PF04857">
    <property type="entry name" value="CAF1"/>
    <property type="match status" value="1"/>
</dbReference>
<dbReference type="PANTHER" id="PTHR15092:SF44">
    <property type="entry name" value="POLY(A)-SPECIFIC RIBONUCLEASE PARN"/>
    <property type="match status" value="1"/>
</dbReference>
<name>A0A7R8WLL4_9CRUS</name>
<dbReference type="SUPFAM" id="SSF82708">
    <property type="entry name" value="R3H domain"/>
    <property type="match status" value="1"/>
</dbReference>
<comment type="similarity">
    <text evidence="1">Belongs to the CAF1 family.</text>
</comment>
<dbReference type="GO" id="GO:1990431">
    <property type="term" value="P:priRNA 3'-end processing"/>
    <property type="evidence" value="ECO:0007669"/>
    <property type="project" value="TreeGrafter"/>
</dbReference>
<dbReference type="InterPro" id="IPR012337">
    <property type="entry name" value="RNaseH-like_sf"/>
</dbReference>
<proteinExistence type="inferred from homology"/>
<dbReference type="CDD" id="cd12428">
    <property type="entry name" value="RRM_PARN"/>
    <property type="match status" value="2"/>
</dbReference>
<feature type="coiled-coil region" evidence="2">
    <location>
        <begin position="265"/>
        <end position="297"/>
    </location>
</feature>
<feature type="compositionally biased region" description="Basic and acidic residues" evidence="3">
    <location>
        <begin position="140"/>
        <end position="151"/>
    </location>
</feature>
<dbReference type="GO" id="GO:1990432">
    <property type="term" value="P:siRNA 3'-end processing"/>
    <property type="evidence" value="ECO:0007669"/>
    <property type="project" value="TreeGrafter"/>
</dbReference>
<dbReference type="InterPro" id="IPR035979">
    <property type="entry name" value="RBD_domain_sf"/>
</dbReference>
<accession>A0A7R8WLL4</accession>
<protein>
    <submittedName>
        <fullName evidence="4">Uncharacterized protein</fullName>
    </submittedName>
</protein>
<dbReference type="PANTHER" id="PTHR15092">
    <property type="entry name" value="POLY A -SPECIFIC RIBONUCLEASE/TARGET OF EGR1, MEMBER 1"/>
    <property type="match status" value="1"/>
</dbReference>
<reference evidence="4" key="1">
    <citation type="submission" date="2020-11" db="EMBL/GenBank/DDBJ databases">
        <authorList>
            <person name="Tran Van P."/>
        </authorList>
    </citation>
    <scope>NUCLEOTIDE SEQUENCE</scope>
</reference>
<dbReference type="Pfam" id="PF08675">
    <property type="entry name" value="RNA_bind"/>
    <property type="match status" value="1"/>
</dbReference>
<dbReference type="InterPro" id="IPR051181">
    <property type="entry name" value="CAF1_poly(A)_ribonucleases"/>
</dbReference>
<dbReference type="Gene3D" id="3.30.1370.50">
    <property type="entry name" value="R3H-like domain"/>
    <property type="match status" value="1"/>
</dbReference>
<sequence length="593" mass="66990">MEINQRNFKASLPKVLKAIEESDYISFDTELTGLHQLVDCRMELSHEMYQRVIKGSLDFLVIQFGLCCFKWDAEKKGYSYACFSFSVFPNSPAFTPRYASFLWQASSVAFLVQHKFDFNEVIYNGIPYLNCVEAAKARDKLKDKQESRRTPTEAATPEGNANGPDPPSTPGNVAFAPSPNPTAIPIPEDKKEFIESALSQIASLTLDNGPDPSPVASDSKVTEVVLPRCGAFIRKLLYQEVPRRFPTVFLETKVSGKGERTLVARVSSREEIERKKREREEKEMEELEEAIGFSKVVEALSKSKKTLVGHNMFLDICHVLKKFHTPPPPSYSEFKRLVHSVFPDILDTKLVASSKCFESKVLGTTLGDLHDLLSASEPPLALPEQHQVSFFPQEEEVAMNLEANAFHHAGYDAFITGRTLALLCAHLGVMQSPSRENIVLPTDPLLDPFRNKLFLMLSDIQCCDLLGEDEYPSREHVFHLSFPAAWKTRDIVDLFKAFGRVSISWVDDNAAFVTLHDNTQVDSVLPRLRKEEYPSREHVFHLSFPAAWKTRDIVDLFKAFGRVSISWVDDNAAFVTLHDNTQVDSVLPRLRKE</sequence>
<evidence type="ECO:0000256" key="1">
    <source>
        <dbReference type="ARBA" id="ARBA00008372"/>
    </source>
</evidence>
<dbReference type="InterPro" id="IPR036867">
    <property type="entry name" value="R3H_dom_sf"/>
</dbReference>
<dbReference type="GO" id="GO:0046872">
    <property type="term" value="F:metal ion binding"/>
    <property type="evidence" value="ECO:0007669"/>
    <property type="project" value="InterPro"/>
</dbReference>
<organism evidence="4">
    <name type="scientific">Cyprideis torosa</name>
    <dbReference type="NCBI Taxonomy" id="163714"/>
    <lineage>
        <taxon>Eukaryota</taxon>
        <taxon>Metazoa</taxon>
        <taxon>Ecdysozoa</taxon>
        <taxon>Arthropoda</taxon>
        <taxon>Crustacea</taxon>
        <taxon>Oligostraca</taxon>
        <taxon>Ostracoda</taxon>
        <taxon>Podocopa</taxon>
        <taxon>Podocopida</taxon>
        <taxon>Cytherocopina</taxon>
        <taxon>Cytheroidea</taxon>
        <taxon>Cytherideidae</taxon>
        <taxon>Cyprideis</taxon>
    </lineage>
</organism>
<evidence type="ECO:0000313" key="4">
    <source>
        <dbReference type="EMBL" id="CAD7231253.1"/>
    </source>
</evidence>
<dbReference type="GO" id="GO:0005737">
    <property type="term" value="C:cytoplasm"/>
    <property type="evidence" value="ECO:0007669"/>
    <property type="project" value="InterPro"/>
</dbReference>
<dbReference type="SUPFAM" id="SSF53098">
    <property type="entry name" value="Ribonuclease H-like"/>
    <property type="match status" value="1"/>
</dbReference>
<dbReference type="InterPro" id="IPR014789">
    <property type="entry name" value="PolyA-riboNase_RNA-binding"/>
</dbReference>
<dbReference type="AlphaFoldDB" id="A0A7R8WLL4"/>
<dbReference type="EMBL" id="OB663328">
    <property type="protein sequence ID" value="CAD7231253.1"/>
    <property type="molecule type" value="Genomic_DNA"/>
</dbReference>
<dbReference type="GO" id="GO:0005634">
    <property type="term" value="C:nucleus"/>
    <property type="evidence" value="ECO:0007669"/>
    <property type="project" value="InterPro"/>
</dbReference>
<dbReference type="GO" id="GO:0004535">
    <property type="term" value="F:poly(A)-specific ribonuclease activity"/>
    <property type="evidence" value="ECO:0007669"/>
    <property type="project" value="InterPro"/>
</dbReference>
<dbReference type="Gene3D" id="3.30.70.330">
    <property type="match status" value="2"/>
</dbReference>
<evidence type="ECO:0000256" key="3">
    <source>
        <dbReference type="SAM" id="MobiDB-lite"/>
    </source>
</evidence>